<dbReference type="GO" id="GO:0005829">
    <property type="term" value="C:cytosol"/>
    <property type="evidence" value="ECO:0007669"/>
    <property type="project" value="TreeGrafter"/>
</dbReference>
<feature type="region of interest" description="Disordered" evidence="9">
    <location>
        <begin position="1"/>
        <end position="78"/>
    </location>
</feature>
<evidence type="ECO:0000256" key="4">
    <source>
        <dbReference type="ARBA" id="ARBA00022490"/>
    </source>
</evidence>
<dbReference type="SMART" id="SM00028">
    <property type="entry name" value="TPR"/>
    <property type="match status" value="5"/>
</dbReference>
<name>A0A316VHQ9_9BASI</name>
<dbReference type="PROSITE" id="PS50005">
    <property type="entry name" value="TPR"/>
    <property type="match status" value="4"/>
</dbReference>
<dbReference type="GO" id="GO:0016560">
    <property type="term" value="P:protein import into peroxisome matrix, docking"/>
    <property type="evidence" value="ECO:0007669"/>
    <property type="project" value="TreeGrafter"/>
</dbReference>
<dbReference type="PANTHER" id="PTHR10130:SF0">
    <property type="entry name" value="GH08708P"/>
    <property type="match status" value="1"/>
</dbReference>
<evidence type="ECO:0000256" key="1">
    <source>
        <dbReference type="ARBA" id="ARBA00004275"/>
    </source>
</evidence>
<feature type="compositionally biased region" description="Polar residues" evidence="9">
    <location>
        <begin position="109"/>
        <end position="119"/>
    </location>
</feature>
<feature type="repeat" description="TPR" evidence="8">
    <location>
        <begin position="689"/>
        <end position="722"/>
    </location>
</feature>
<feature type="repeat" description="TPR" evidence="8">
    <location>
        <begin position="723"/>
        <end position="756"/>
    </location>
</feature>
<feature type="compositionally biased region" description="Basic and acidic residues" evidence="9">
    <location>
        <begin position="26"/>
        <end position="39"/>
    </location>
</feature>
<dbReference type="GO" id="GO:0005052">
    <property type="term" value="F:peroxisome matrix targeting signal-1 binding"/>
    <property type="evidence" value="ECO:0007669"/>
    <property type="project" value="TreeGrafter"/>
</dbReference>
<sequence length="862" mass="95265">MPLSDLVTGGPACGPSNPLQSLGKRFGQDRSTQMDRFDGEGDANMMPTFRGQQHIRGQTDNPAFFQNGGPSFDMQPLQGALPLAQGSRSSAYTQHSPQVDLNGAWQHHPAQQNQPVSASQREHFERGFRHGTPPAANADPRWAREYSPSAMNANPSSSQTSLQHQPQHVHQNHLHRPMSYGPMPMSYQGYGSGQMGMMNRPGFASQEVHRPMSTMQNAQQTGQSLASDTDQWNTAFSAIEQHQEPMPSAQISEIQEQDAEQAQRPIDPNDADELAKTAGRLVSTVEHETNDKFKQSKFLNLMRKVRDRQAGIQGTDIVETPVDQQNAAQTPVLDKGKGRAFDPSASTAQRPTNQMEAMNQRSQMNALNSTRILGHGPDALQEELQGRQMMNDLWAEEDAQKDAEEQMRMNRMAFVGDGGDEAQRKAEDDAEFMKYQGLLGAHLGPAAAGLKQESKSSAGMEEDMDELENADFVGRQWQGNKGRGVPGMQAAEWDALQKDWDTWQATSAGLEQSREVPVSAATAPQYQFHAYNPYIGATSNPAREATAAALPADMQSVLEREAAVQQDPNNASAWLDLGVKQQENEREGLAIAALQRAIQIDPTIREAWLALAVSYTNESDRNAALEAVERWVDATPEYRAIVREYRKQFDESQSPINKASQTQTERHEALIKLLIALARHSSTQNNIDADIQVALGVLFNASEDYEKAVDCFTAALQVRPDDWLMYNRLGATLSNSGRSAEALRYYQQALDLKPGFVRCHFNMSISCLNLQMYREAASHIYTALCLQSESVDLSGDAMMQETAARNSTVTSSSLFETLRVCCELLDRPDLADLASKHDLDAFDPSEFWGPAAEGNSVMEPTM</sequence>
<dbReference type="Gene3D" id="6.10.280.230">
    <property type="match status" value="1"/>
</dbReference>
<dbReference type="GO" id="GO:0005778">
    <property type="term" value="C:peroxisomal membrane"/>
    <property type="evidence" value="ECO:0007669"/>
    <property type="project" value="TreeGrafter"/>
</dbReference>
<feature type="repeat" description="TPR" evidence="8">
    <location>
        <begin position="571"/>
        <end position="604"/>
    </location>
</feature>
<keyword evidence="7" id="KW-0576">Peroxisome</keyword>
<dbReference type="Proteomes" id="UP000245771">
    <property type="component" value="Unassembled WGS sequence"/>
</dbReference>
<comment type="similarity">
    <text evidence="3">Belongs to the peroxisomal targeting signal receptor family.</text>
</comment>
<dbReference type="PANTHER" id="PTHR10130">
    <property type="entry name" value="PEROXISOMAL TARGETING SIGNAL 1 RECEPTOR PEX5"/>
    <property type="match status" value="1"/>
</dbReference>
<evidence type="ECO:0000256" key="8">
    <source>
        <dbReference type="PROSITE-ProRule" id="PRU00339"/>
    </source>
</evidence>
<feature type="repeat" description="TPR" evidence="8">
    <location>
        <begin position="605"/>
        <end position="638"/>
    </location>
</feature>
<keyword evidence="4" id="KW-0963">Cytoplasm</keyword>
<reference evidence="10 11" key="1">
    <citation type="journal article" date="2018" name="Mol. Biol. Evol.">
        <title>Broad Genomic Sampling Reveals a Smut Pathogenic Ancestry of the Fungal Clade Ustilaginomycotina.</title>
        <authorList>
            <person name="Kijpornyongpan T."/>
            <person name="Mondo S.J."/>
            <person name="Barry K."/>
            <person name="Sandor L."/>
            <person name="Lee J."/>
            <person name="Lipzen A."/>
            <person name="Pangilinan J."/>
            <person name="LaButti K."/>
            <person name="Hainaut M."/>
            <person name="Henrissat B."/>
            <person name="Grigoriev I.V."/>
            <person name="Spatafora J.W."/>
            <person name="Aime M.C."/>
        </authorList>
    </citation>
    <scope>NUCLEOTIDE SEQUENCE [LARGE SCALE GENOMIC DNA]</scope>
    <source>
        <strain evidence="10 11">MCA 3882</strain>
    </source>
</reference>
<evidence type="ECO:0000256" key="3">
    <source>
        <dbReference type="ARBA" id="ARBA00005348"/>
    </source>
</evidence>
<dbReference type="InterPro" id="IPR019734">
    <property type="entry name" value="TPR_rpt"/>
</dbReference>
<dbReference type="AlphaFoldDB" id="A0A316VHQ9"/>
<feature type="region of interest" description="Disordered" evidence="9">
    <location>
        <begin position="252"/>
        <end position="271"/>
    </location>
</feature>
<keyword evidence="11" id="KW-1185">Reference proteome</keyword>
<keyword evidence="6 8" id="KW-0802">TPR repeat</keyword>
<dbReference type="SUPFAM" id="SSF48452">
    <property type="entry name" value="TPR-like"/>
    <property type="match status" value="1"/>
</dbReference>
<comment type="subcellular location">
    <subcellularLocation>
        <location evidence="2">Cytoplasm</location>
    </subcellularLocation>
    <subcellularLocation>
        <location evidence="1">Peroxisome</location>
    </subcellularLocation>
</comment>
<evidence type="ECO:0000256" key="5">
    <source>
        <dbReference type="ARBA" id="ARBA00022737"/>
    </source>
</evidence>
<dbReference type="RefSeq" id="XP_025355823.1">
    <property type="nucleotide sequence ID" value="XM_025498761.1"/>
</dbReference>
<dbReference type="Pfam" id="PF13424">
    <property type="entry name" value="TPR_12"/>
    <property type="match status" value="1"/>
</dbReference>
<evidence type="ECO:0000256" key="2">
    <source>
        <dbReference type="ARBA" id="ARBA00004496"/>
    </source>
</evidence>
<proteinExistence type="inferred from homology"/>
<dbReference type="Gene3D" id="1.25.40.10">
    <property type="entry name" value="Tetratricopeptide repeat domain"/>
    <property type="match status" value="1"/>
</dbReference>
<dbReference type="InterPro" id="IPR024111">
    <property type="entry name" value="PEX5/PEX5L"/>
</dbReference>
<dbReference type="InterPro" id="IPR011990">
    <property type="entry name" value="TPR-like_helical_dom_sf"/>
</dbReference>
<gene>
    <name evidence="10" type="ORF">FA14DRAFT_160629</name>
</gene>
<evidence type="ECO:0000313" key="10">
    <source>
        <dbReference type="EMBL" id="PWN35521.1"/>
    </source>
</evidence>
<keyword evidence="5" id="KW-0677">Repeat</keyword>
<dbReference type="OrthoDB" id="10006023at2759"/>
<dbReference type="GeneID" id="37020542"/>
<dbReference type="InParanoid" id="A0A316VHQ9"/>
<feature type="region of interest" description="Disordered" evidence="9">
    <location>
        <begin position="107"/>
        <end position="140"/>
    </location>
</feature>
<dbReference type="EMBL" id="KZ819603">
    <property type="protein sequence ID" value="PWN35521.1"/>
    <property type="molecule type" value="Genomic_DNA"/>
</dbReference>
<evidence type="ECO:0000256" key="9">
    <source>
        <dbReference type="SAM" id="MobiDB-lite"/>
    </source>
</evidence>
<evidence type="ECO:0000256" key="6">
    <source>
        <dbReference type="ARBA" id="ARBA00022803"/>
    </source>
</evidence>
<accession>A0A316VHQ9</accession>
<dbReference type="STRING" id="1280837.A0A316VHQ9"/>
<protein>
    <submittedName>
        <fullName evidence="10">Uncharacterized protein</fullName>
    </submittedName>
</protein>
<evidence type="ECO:0000256" key="7">
    <source>
        <dbReference type="ARBA" id="ARBA00023140"/>
    </source>
</evidence>
<organism evidence="10 11">
    <name type="scientific">Meira miltonrushii</name>
    <dbReference type="NCBI Taxonomy" id="1280837"/>
    <lineage>
        <taxon>Eukaryota</taxon>
        <taxon>Fungi</taxon>
        <taxon>Dikarya</taxon>
        <taxon>Basidiomycota</taxon>
        <taxon>Ustilaginomycotina</taxon>
        <taxon>Exobasidiomycetes</taxon>
        <taxon>Exobasidiales</taxon>
        <taxon>Brachybasidiaceae</taxon>
        <taxon>Meira</taxon>
    </lineage>
</organism>
<evidence type="ECO:0000313" key="11">
    <source>
        <dbReference type="Proteomes" id="UP000245771"/>
    </source>
</evidence>